<sequence>MHLLLGVALTIVVSLAEAIEMFLKIHGLVFASRPSHEAAKYISSGQKGITFVQYCSYWRNMRCTGTFSCRSEFHMVSSLGSDMNYRMVSGEKYMDEDIEERGFKSRMQEGILRTEKNPTDYEETAKRNRSSG</sequence>
<comment type="caution">
    <text evidence="12">The sequence shown here is derived from an EMBL/GenBank/DDBJ whole genome shotgun (WGS) entry which is preliminary data.</text>
</comment>
<feature type="region of interest" description="Disordered" evidence="10">
    <location>
        <begin position="113"/>
        <end position="132"/>
    </location>
</feature>
<evidence type="ECO:0000256" key="10">
    <source>
        <dbReference type="SAM" id="MobiDB-lite"/>
    </source>
</evidence>
<dbReference type="GO" id="GO:0005506">
    <property type="term" value="F:iron ion binding"/>
    <property type="evidence" value="ECO:0007669"/>
    <property type="project" value="InterPro"/>
</dbReference>
<feature type="chain" id="PRO_5032583505" evidence="11">
    <location>
        <begin position="19"/>
        <end position="132"/>
    </location>
</feature>
<dbReference type="EMBL" id="JADGMS010000005">
    <property type="protein sequence ID" value="KAF9681941.1"/>
    <property type="molecule type" value="Genomic_DNA"/>
</dbReference>
<dbReference type="GO" id="GO:0020037">
    <property type="term" value="F:heme binding"/>
    <property type="evidence" value="ECO:0007669"/>
    <property type="project" value="InterPro"/>
</dbReference>
<comment type="subcellular location">
    <subcellularLocation>
        <location evidence="2">Membrane</location>
    </subcellularLocation>
</comment>
<dbReference type="Proteomes" id="UP000657918">
    <property type="component" value="Unassembled WGS sequence"/>
</dbReference>
<keyword evidence="8" id="KW-0503">Monooxygenase</keyword>
<evidence type="ECO:0000256" key="9">
    <source>
        <dbReference type="ARBA" id="ARBA00023136"/>
    </source>
</evidence>
<reference evidence="12 13" key="1">
    <citation type="submission" date="2020-10" db="EMBL/GenBank/DDBJ databases">
        <title>Plant Genome Project.</title>
        <authorList>
            <person name="Zhang R.-G."/>
        </authorList>
    </citation>
    <scope>NUCLEOTIDE SEQUENCE [LARGE SCALE GENOMIC DNA]</scope>
    <source>
        <strain evidence="12">FAFU-HL-1</strain>
        <tissue evidence="12">Leaf</tissue>
    </source>
</reference>
<comment type="cofactor">
    <cofactor evidence="1">
        <name>heme</name>
        <dbReference type="ChEBI" id="CHEBI:30413"/>
    </cofactor>
</comment>
<evidence type="ECO:0000256" key="11">
    <source>
        <dbReference type="SAM" id="SignalP"/>
    </source>
</evidence>
<keyword evidence="6" id="KW-0560">Oxidoreductase</keyword>
<keyword evidence="7" id="KW-0408">Iron</keyword>
<gene>
    <name evidence="12" type="ORF">SADUNF_Sadunf05G0055600</name>
</gene>
<keyword evidence="13" id="KW-1185">Reference proteome</keyword>
<keyword evidence="4" id="KW-0349">Heme</keyword>
<comment type="similarity">
    <text evidence="3">Belongs to the cytochrome P450 family.</text>
</comment>
<feature type="compositionally biased region" description="Basic and acidic residues" evidence="10">
    <location>
        <begin position="113"/>
        <end position="126"/>
    </location>
</feature>
<dbReference type="PANTHER" id="PTHR47943">
    <property type="entry name" value="CYTOCHROME P450 93A3-LIKE"/>
    <property type="match status" value="1"/>
</dbReference>
<evidence type="ECO:0000256" key="6">
    <source>
        <dbReference type="ARBA" id="ARBA00023002"/>
    </source>
</evidence>
<evidence type="ECO:0000313" key="12">
    <source>
        <dbReference type="EMBL" id="KAF9681941.1"/>
    </source>
</evidence>
<dbReference type="PANTHER" id="PTHR47943:SF9">
    <property type="entry name" value="CYTOCHROME P450"/>
    <property type="match status" value="1"/>
</dbReference>
<accession>A0A835K9S2</accession>
<keyword evidence="11" id="KW-0732">Signal</keyword>
<evidence type="ECO:0000256" key="4">
    <source>
        <dbReference type="ARBA" id="ARBA00022617"/>
    </source>
</evidence>
<evidence type="ECO:0000256" key="3">
    <source>
        <dbReference type="ARBA" id="ARBA00010617"/>
    </source>
</evidence>
<evidence type="ECO:0000313" key="13">
    <source>
        <dbReference type="Proteomes" id="UP000657918"/>
    </source>
</evidence>
<evidence type="ECO:0000256" key="2">
    <source>
        <dbReference type="ARBA" id="ARBA00004370"/>
    </source>
</evidence>
<dbReference type="SUPFAM" id="SSF48264">
    <property type="entry name" value="Cytochrome P450"/>
    <property type="match status" value="1"/>
</dbReference>
<keyword evidence="5" id="KW-0479">Metal-binding</keyword>
<evidence type="ECO:0000256" key="8">
    <source>
        <dbReference type="ARBA" id="ARBA00023033"/>
    </source>
</evidence>
<dbReference type="AlphaFoldDB" id="A0A835K9S2"/>
<dbReference type="GO" id="GO:0016705">
    <property type="term" value="F:oxidoreductase activity, acting on paired donors, with incorporation or reduction of molecular oxygen"/>
    <property type="evidence" value="ECO:0007669"/>
    <property type="project" value="InterPro"/>
</dbReference>
<evidence type="ECO:0000256" key="5">
    <source>
        <dbReference type="ARBA" id="ARBA00022723"/>
    </source>
</evidence>
<keyword evidence="9" id="KW-0472">Membrane</keyword>
<dbReference type="GO" id="GO:0016020">
    <property type="term" value="C:membrane"/>
    <property type="evidence" value="ECO:0007669"/>
    <property type="project" value="UniProtKB-SubCell"/>
</dbReference>
<evidence type="ECO:0000256" key="1">
    <source>
        <dbReference type="ARBA" id="ARBA00001971"/>
    </source>
</evidence>
<dbReference type="GO" id="GO:0004497">
    <property type="term" value="F:monooxygenase activity"/>
    <property type="evidence" value="ECO:0007669"/>
    <property type="project" value="UniProtKB-KW"/>
</dbReference>
<organism evidence="12 13">
    <name type="scientific">Salix dunnii</name>
    <dbReference type="NCBI Taxonomy" id="1413687"/>
    <lineage>
        <taxon>Eukaryota</taxon>
        <taxon>Viridiplantae</taxon>
        <taxon>Streptophyta</taxon>
        <taxon>Embryophyta</taxon>
        <taxon>Tracheophyta</taxon>
        <taxon>Spermatophyta</taxon>
        <taxon>Magnoliopsida</taxon>
        <taxon>eudicotyledons</taxon>
        <taxon>Gunneridae</taxon>
        <taxon>Pentapetalae</taxon>
        <taxon>rosids</taxon>
        <taxon>fabids</taxon>
        <taxon>Malpighiales</taxon>
        <taxon>Salicaceae</taxon>
        <taxon>Saliceae</taxon>
        <taxon>Salix</taxon>
    </lineage>
</organism>
<protein>
    <submittedName>
        <fullName evidence="12">Uncharacterized protein</fullName>
    </submittedName>
</protein>
<dbReference type="InterPro" id="IPR036396">
    <property type="entry name" value="Cyt_P450_sf"/>
</dbReference>
<proteinExistence type="inferred from homology"/>
<feature type="signal peptide" evidence="11">
    <location>
        <begin position="1"/>
        <end position="18"/>
    </location>
</feature>
<name>A0A835K9S2_9ROSI</name>
<evidence type="ECO:0000256" key="7">
    <source>
        <dbReference type="ARBA" id="ARBA00023004"/>
    </source>
</evidence>